<dbReference type="AlphaFoldDB" id="A0A0A9CGV0"/>
<proteinExistence type="predicted"/>
<reference evidence="1" key="1">
    <citation type="submission" date="2014-09" db="EMBL/GenBank/DDBJ databases">
        <authorList>
            <person name="Magalhaes I.L.F."/>
            <person name="Oliveira U."/>
            <person name="Santos F.R."/>
            <person name="Vidigal T.H.D.A."/>
            <person name="Brescovit A.D."/>
            <person name="Santos A.J."/>
        </authorList>
    </citation>
    <scope>NUCLEOTIDE SEQUENCE</scope>
    <source>
        <tissue evidence="1">Shoot tissue taken approximately 20 cm above the soil surface</tissue>
    </source>
</reference>
<protein>
    <submittedName>
        <fullName evidence="1">Uncharacterized protein</fullName>
    </submittedName>
</protein>
<name>A0A0A9CGV0_ARUDO</name>
<dbReference type="EMBL" id="GBRH01223074">
    <property type="protein sequence ID" value="JAD74821.1"/>
    <property type="molecule type" value="Transcribed_RNA"/>
</dbReference>
<accession>A0A0A9CGV0</accession>
<evidence type="ECO:0000313" key="1">
    <source>
        <dbReference type="EMBL" id="JAD74821.1"/>
    </source>
</evidence>
<sequence>MQSHRRDKISGKYSVRVTLSLLGISSQSSSYNAPVPLSSSNLEAKITGITAALYPLRTSAALLK</sequence>
<organism evidence="1">
    <name type="scientific">Arundo donax</name>
    <name type="common">Giant reed</name>
    <name type="synonym">Donax arundinaceus</name>
    <dbReference type="NCBI Taxonomy" id="35708"/>
    <lineage>
        <taxon>Eukaryota</taxon>
        <taxon>Viridiplantae</taxon>
        <taxon>Streptophyta</taxon>
        <taxon>Embryophyta</taxon>
        <taxon>Tracheophyta</taxon>
        <taxon>Spermatophyta</taxon>
        <taxon>Magnoliopsida</taxon>
        <taxon>Liliopsida</taxon>
        <taxon>Poales</taxon>
        <taxon>Poaceae</taxon>
        <taxon>PACMAD clade</taxon>
        <taxon>Arundinoideae</taxon>
        <taxon>Arundineae</taxon>
        <taxon>Arundo</taxon>
    </lineage>
</organism>
<reference evidence="1" key="2">
    <citation type="journal article" date="2015" name="Data Brief">
        <title>Shoot transcriptome of the giant reed, Arundo donax.</title>
        <authorList>
            <person name="Barrero R.A."/>
            <person name="Guerrero F.D."/>
            <person name="Moolhuijzen P."/>
            <person name="Goolsby J.A."/>
            <person name="Tidwell J."/>
            <person name="Bellgard S.E."/>
            <person name="Bellgard M.I."/>
        </authorList>
    </citation>
    <scope>NUCLEOTIDE SEQUENCE</scope>
    <source>
        <tissue evidence="1">Shoot tissue taken approximately 20 cm above the soil surface</tissue>
    </source>
</reference>